<organism evidence="6 7">
    <name type="scientific">Methyloglobulus morosus KoM1</name>
    <dbReference type="NCBI Taxonomy" id="1116472"/>
    <lineage>
        <taxon>Bacteria</taxon>
        <taxon>Pseudomonadati</taxon>
        <taxon>Pseudomonadota</taxon>
        <taxon>Gammaproteobacteria</taxon>
        <taxon>Methylococcales</taxon>
        <taxon>Methylococcaceae</taxon>
        <taxon>Methyloglobulus</taxon>
    </lineage>
</organism>
<reference evidence="6 7" key="1">
    <citation type="journal article" date="2013" name="Genome Announc.">
        <title>Draft Genome Sequence of the Methanotrophic Gammaproteobacterium Methyloglobulus morosus DSM 22980 Strain KoM1.</title>
        <authorList>
            <person name="Poehlein A."/>
            <person name="Deutzmann J.S."/>
            <person name="Daniel R."/>
            <person name="Simeonova D.D."/>
        </authorList>
    </citation>
    <scope>NUCLEOTIDE SEQUENCE [LARGE SCALE GENOMIC DNA]</scope>
    <source>
        <strain evidence="6 7">KoM1</strain>
    </source>
</reference>
<evidence type="ECO:0000259" key="5">
    <source>
        <dbReference type="PROSITE" id="PS50977"/>
    </source>
</evidence>
<dbReference type="SUPFAM" id="SSF48498">
    <property type="entry name" value="Tetracyclin repressor-like, C-terminal domain"/>
    <property type="match status" value="1"/>
</dbReference>
<dbReference type="Pfam" id="PF00440">
    <property type="entry name" value="TetR_N"/>
    <property type="match status" value="1"/>
</dbReference>
<dbReference type="AlphaFoldDB" id="V5C1Y0"/>
<evidence type="ECO:0000256" key="4">
    <source>
        <dbReference type="PROSITE-ProRule" id="PRU00335"/>
    </source>
</evidence>
<feature type="domain" description="HTH tetR-type" evidence="5">
    <location>
        <begin position="10"/>
        <end position="70"/>
    </location>
</feature>
<dbReference type="PATRIC" id="fig|1116472.3.peg.1715"/>
<keyword evidence="7" id="KW-1185">Reference proteome</keyword>
<evidence type="ECO:0000313" key="6">
    <source>
        <dbReference type="EMBL" id="ESS72492.1"/>
    </source>
</evidence>
<keyword evidence="1" id="KW-0805">Transcription regulation</keyword>
<protein>
    <submittedName>
        <fullName evidence="6">Transcriptional regulator</fullName>
    </submittedName>
</protein>
<name>V5C1Y0_9GAMM</name>
<dbReference type="SUPFAM" id="SSF46689">
    <property type="entry name" value="Homeodomain-like"/>
    <property type="match status" value="1"/>
</dbReference>
<comment type="caution">
    <text evidence="6">The sequence shown here is derived from an EMBL/GenBank/DDBJ whole genome shotgun (WGS) entry which is preliminary data.</text>
</comment>
<keyword evidence="3" id="KW-0804">Transcription</keyword>
<dbReference type="InterPro" id="IPR009057">
    <property type="entry name" value="Homeodomain-like_sf"/>
</dbReference>
<proteinExistence type="predicted"/>
<evidence type="ECO:0000256" key="3">
    <source>
        <dbReference type="ARBA" id="ARBA00023163"/>
    </source>
</evidence>
<dbReference type="Proteomes" id="UP000017842">
    <property type="component" value="Unassembled WGS sequence"/>
</dbReference>
<accession>V5C1Y0</accession>
<dbReference type="InterPro" id="IPR025996">
    <property type="entry name" value="MT1864/Rv1816-like_C"/>
</dbReference>
<gene>
    <name evidence="6" type="ORF">MGMO_55c00230</name>
</gene>
<dbReference type="eggNOG" id="COG1309">
    <property type="taxonomic scope" value="Bacteria"/>
</dbReference>
<dbReference type="GO" id="GO:0003677">
    <property type="term" value="F:DNA binding"/>
    <property type="evidence" value="ECO:0007669"/>
    <property type="project" value="UniProtKB-UniRule"/>
</dbReference>
<dbReference type="OrthoDB" id="7223515at2"/>
<evidence type="ECO:0000256" key="2">
    <source>
        <dbReference type="ARBA" id="ARBA00023125"/>
    </source>
</evidence>
<sequence length="222" mass="25192">MARRGHHSLEQIKNMVLVAAEDLVIEGGLPQLRVRNIAVKIGYTVGSIYMVFDNMNDLILHIKGRTLDTITEQMQQVKCSNPERCLEELAGVYIRYACQNLNRWSMVFEHRLPDDAEIPEWYQKKVDNLYGQFDTHFALIAPELSPAQRRQTALAFLGGIHGICVFMLTTQLGGLNDNDLEESVVLLVRRFIHDGWMNAMGGITPLTKTPQASRLLRSVRTV</sequence>
<dbReference type="Gene3D" id="1.10.357.10">
    <property type="entry name" value="Tetracycline Repressor, domain 2"/>
    <property type="match status" value="1"/>
</dbReference>
<dbReference type="EMBL" id="AYLO01000053">
    <property type="protein sequence ID" value="ESS72492.1"/>
    <property type="molecule type" value="Genomic_DNA"/>
</dbReference>
<dbReference type="InterPro" id="IPR036271">
    <property type="entry name" value="Tet_transcr_reg_TetR-rel_C_sf"/>
</dbReference>
<dbReference type="STRING" id="1116472.MGMO_55c00230"/>
<evidence type="ECO:0000313" key="7">
    <source>
        <dbReference type="Proteomes" id="UP000017842"/>
    </source>
</evidence>
<evidence type="ECO:0000256" key="1">
    <source>
        <dbReference type="ARBA" id="ARBA00023015"/>
    </source>
</evidence>
<dbReference type="RefSeq" id="WP_023494494.1">
    <property type="nucleotide sequence ID" value="NZ_AYLO01000053.1"/>
</dbReference>
<keyword evidence="2 4" id="KW-0238">DNA-binding</keyword>
<dbReference type="Pfam" id="PF13305">
    <property type="entry name" value="TetR_C_33"/>
    <property type="match status" value="1"/>
</dbReference>
<dbReference type="InterPro" id="IPR001647">
    <property type="entry name" value="HTH_TetR"/>
</dbReference>
<dbReference type="PROSITE" id="PS50977">
    <property type="entry name" value="HTH_TETR_2"/>
    <property type="match status" value="1"/>
</dbReference>
<feature type="DNA-binding region" description="H-T-H motif" evidence="4">
    <location>
        <begin position="33"/>
        <end position="52"/>
    </location>
</feature>